<evidence type="ECO:0000313" key="2">
    <source>
        <dbReference type="EMBL" id="MEK0144686.1"/>
    </source>
</evidence>
<accession>A0A9X3LYC4</accession>
<gene>
    <name evidence="1" type="ORF">L8V22_00275</name>
    <name evidence="2" type="ORF">WMQ01_01145</name>
</gene>
<evidence type="ECO:0000313" key="1">
    <source>
        <dbReference type="EMBL" id="MCZ9295003.1"/>
    </source>
</evidence>
<name>A0A9X3LYC4_9CORY</name>
<protein>
    <submittedName>
        <fullName evidence="1">Uncharacterized protein</fullName>
    </submittedName>
</protein>
<organism evidence="1 3">
    <name type="scientific">Corynebacterium yonathiae</name>
    <dbReference type="NCBI Taxonomy" id="2913504"/>
    <lineage>
        <taxon>Bacteria</taxon>
        <taxon>Bacillati</taxon>
        <taxon>Actinomycetota</taxon>
        <taxon>Actinomycetes</taxon>
        <taxon>Mycobacteriales</taxon>
        <taxon>Corynebacteriaceae</taxon>
        <taxon>Corynebacterium</taxon>
    </lineage>
</organism>
<dbReference type="AlphaFoldDB" id="A0A9X3LYC4"/>
<dbReference type="EMBL" id="JBBMGJ010000002">
    <property type="protein sequence ID" value="MEK0144686.1"/>
    <property type="molecule type" value="Genomic_DNA"/>
</dbReference>
<dbReference type="EMBL" id="JAKMUZ010000001">
    <property type="protein sequence ID" value="MCZ9295003.1"/>
    <property type="molecule type" value="Genomic_DNA"/>
</dbReference>
<keyword evidence="4" id="KW-1185">Reference proteome</keyword>
<reference evidence="2 4" key="2">
    <citation type="submission" date="2024-01" db="EMBL/GenBank/DDBJ databases">
        <title>Description of two novel Corynebacterium species isolated from human nasal passages and skin.</title>
        <authorList>
            <person name="Popowitch E."/>
            <person name="Tran T.H."/>
            <person name="Escapa I.F."/>
            <person name="Bhatt E."/>
            <person name="Sozat A.K."/>
            <person name="Roberts A.Q."/>
            <person name="Segre J.A."/>
            <person name="Kong H."/>
            <person name="Conlan S."/>
            <person name="Lemon K.P."/>
            <person name="Kelly M.S."/>
        </authorList>
    </citation>
    <scope>NUCLEOTIDE SEQUENCE [LARGE SCALE GENOMIC DNA]</scope>
    <source>
        <strain evidence="2 4">KPL2619</strain>
    </source>
</reference>
<comment type="caution">
    <text evidence="1">The sequence shown here is derived from an EMBL/GenBank/DDBJ whole genome shotgun (WGS) entry which is preliminary data.</text>
</comment>
<dbReference type="Proteomes" id="UP001371299">
    <property type="component" value="Unassembled WGS sequence"/>
</dbReference>
<dbReference type="Proteomes" id="UP001146439">
    <property type="component" value="Unassembled WGS sequence"/>
</dbReference>
<evidence type="ECO:0000313" key="3">
    <source>
        <dbReference type="Proteomes" id="UP001146439"/>
    </source>
</evidence>
<evidence type="ECO:0000313" key="4">
    <source>
        <dbReference type="Proteomes" id="UP001371299"/>
    </source>
</evidence>
<dbReference type="RefSeq" id="WP_238800934.1">
    <property type="nucleotide sequence ID" value="NZ_JAKMUZ010000001.1"/>
</dbReference>
<reference evidence="1" key="1">
    <citation type="submission" date="2022-02" db="EMBL/GenBank/DDBJ databases">
        <title>Corynebacterium sp. from urogenital microbiome.</title>
        <authorList>
            <person name="Cappelli E.A."/>
            <person name="Ribeiro T.G."/>
            <person name="Peixe L."/>
        </authorList>
    </citation>
    <scope>NUCLEOTIDE SEQUENCE</scope>
    <source>
        <strain evidence="1">C21Ua_68</strain>
    </source>
</reference>
<sequence>MDTKKQKKSTARIFVLFARKDDSFDESFAGVALTRAQEKVMGQCVDRSGVTCWTEETCLRGWNGPLDEEHHPEVVYIVFRGGHAQGSDPSSAEFDPELKAACATRDQAEKEVARGKSNDESPIFVKECHIWKASFGRVLSGANNRGEVQVSMYGVRN</sequence>
<proteinExistence type="predicted"/>